<comment type="caution">
    <text evidence="4">The sequence shown here is derived from an EMBL/GenBank/DDBJ whole genome shotgun (WGS) entry which is preliminary data.</text>
</comment>
<gene>
    <name evidence="4" type="ORF">B0T15DRAFT_104508</name>
</gene>
<proteinExistence type="inferred from homology"/>
<comment type="similarity">
    <text evidence="1">Belongs to the methyltransferase superfamily. LaeA methyltransferase family.</text>
</comment>
<feature type="region of interest" description="Disordered" evidence="2">
    <location>
        <begin position="477"/>
        <end position="503"/>
    </location>
</feature>
<keyword evidence="5" id="KW-1185">Reference proteome</keyword>
<reference evidence="4" key="1">
    <citation type="journal article" date="2023" name="Mol. Phylogenet. Evol.">
        <title>Genome-scale phylogeny and comparative genomics of the fungal order Sordariales.</title>
        <authorList>
            <person name="Hensen N."/>
            <person name="Bonometti L."/>
            <person name="Westerberg I."/>
            <person name="Brannstrom I.O."/>
            <person name="Guillou S."/>
            <person name="Cros-Aarteil S."/>
            <person name="Calhoun S."/>
            <person name="Haridas S."/>
            <person name="Kuo A."/>
            <person name="Mondo S."/>
            <person name="Pangilinan J."/>
            <person name="Riley R."/>
            <person name="LaButti K."/>
            <person name="Andreopoulos B."/>
            <person name="Lipzen A."/>
            <person name="Chen C."/>
            <person name="Yan M."/>
            <person name="Daum C."/>
            <person name="Ng V."/>
            <person name="Clum A."/>
            <person name="Steindorff A."/>
            <person name="Ohm R.A."/>
            <person name="Martin F."/>
            <person name="Silar P."/>
            <person name="Natvig D.O."/>
            <person name="Lalanne C."/>
            <person name="Gautier V."/>
            <person name="Ament-Velasquez S.L."/>
            <person name="Kruys A."/>
            <person name="Hutchinson M.I."/>
            <person name="Powell A.J."/>
            <person name="Barry K."/>
            <person name="Miller A.N."/>
            <person name="Grigoriev I.V."/>
            <person name="Debuchy R."/>
            <person name="Gladieux P."/>
            <person name="Hiltunen Thoren M."/>
            <person name="Johannesson H."/>
        </authorList>
    </citation>
    <scope>NUCLEOTIDE SEQUENCE</scope>
    <source>
        <strain evidence="4">CBS 333.67</strain>
    </source>
</reference>
<protein>
    <recommendedName>
        <fullName evidence="3">Methyltransferase type 11 domain-containing protein</fullName>
    </recommendedName>
</protein>
<dbReference type="Gene3D" id="3.40.50.150">
    <property type="entry name" value="Vaccinia Virus protein VP39"/>
    <property type="match status" value="1"/>
</dbReference>
<feature type="compositionally biased region" description="Gly residues" evidence="2">
    <location>
        <begin position="613"/>
        <end position="647"/>
    </location>
</feature>
<feature type="compositionally biased region" description="Low complexity" evidence="2">
    <location>
        <begin position="354"/>
        <end position="366"/>
    </location>
</feature>
<feature type="region of interest" description="Disordered" evidence="2">
    <location>
        <begin position="22"/>
        <end position="147"/>
    </location>
</feature>
<dbReference type="CDD" id="cd02440">
    <property type="entry name" value="AdoMet_MTases"/>
    <property type="match status" value="1"/>
</dbReference>
<sequence length="734" mass="78338">MEFLSGYAAAKAPYLAYEVEDRFQHSRRSKPTRSNSTSRATTTKRSRIPGHARTNSASTNSSGSGRTEHEPPTLHHNAGWLQSPVGGAGVDISGSGAVTSTAADRAEPIAAQHHSRHRLRRNSARELEWEGERERMSAPLKHYQDKQLPATPRLDTQEASAKFAGAANAAEPASARTPASAGATFGNPGAVVAAVAFPDRRIPQPGAAMYPYPSDGKMSGSGGAKAESLSSVSGATSASNRMSEQRSDSAHHQWPFVVRNGRTYLADPDLPYPLPVDLEELNRQVLKTMMMLQLFGRPICSPEFADRPPSRILDAGCGTGFWSMMCHRYYAARGHKDISFTGLDIVQLPPTLATGSTGSSTSSISGDAPPPDRPDKDMNWRFVQHDLRKVPLPFPDESFDYIMSKDMCLAVSATMNQALIEEYIRVLKPGGTLELWETDHMLRMLRPHVPDDGGTTSGPSIFTTELDSSSFSFSFSSSSSSTTTTTTRDNHHHQQQPQQQHQSEIGGAYVMTANTPLSTPLNTFLVEYNSWITRALETRALNPTPCTAIGALLVQEAETLTNPGSRRLAVPLSEIRWEREGVGGVVTKDGKSYVESASKGTARRAAAAAAAEKGGGGGSSASASGSGGTTGAEGVGGGGGAQGGCSGSGVAAAGSTGRRLDPAAAALRKTALMTVVHRIQSLEPLLREISGKSQDEWDTWLGKMINNLVRENGTSLGECLEVGAWWAKKRIPKP</sequence>
<dbReference type="AlphaFoldDB" id="A0AAJ0GY30"/>
<name>A0AAJ0GY30_9PEZI</name>
<dbReference type="InterPro" id="IPR013216">
    <property type="entry name" value="Methyltransf_11"/>
</dbReference>
<feature type="region of interest" description="Disordered" evidence="2">
    <location>
        <begin position="216"/>
        <end position="251"/>
    </location>
</feature>
<feature type="compositionally biased region" description="Low complexity" evidence="2">
    <location>
        <begin position="32"/>
        <end position="41"/>
    </location>
</feature>
<dbReference type="Pfam" id="PF08241">
    <property type="entry name" value="Methyltransf_11"/>
    <property type="match status" value="1"/>
</dbReference>
<feature type="compositionally biased region" description="Low complexity" evidence="2">
    <location>
        <begin position="52"/>
        <end position="65"/>
    </location>
</feature>
<reference evidence="4" key="2">
    <citation type="submission" date="2023-06" db="EMBL/GenBank/DDBJ databases">
        <authorList>
            <consortium name="Lawrence Berkeley National Laboratory"/>
            <person name="Mondo S.J."/>
            <person name="Hensen N."/>
            <person name="Bonometti L."/>
            <person name="Westerberg I."/>
            <person name="Brannstrom I.O."/>
            <person name="Guillou S."/>
            <person name="Cros-Aarteil S."/>
            <person name="Calhoun S."/>
            <person name="Haridas S."/>
            <person name="Kuo A."/>
            <person name="Pangilinan J."/>
            <person name="Riley R."/>
            <person name="Labutti K."/>
            <person name="Andreopoulos B."/>
            <person name="Lipzen A."/>
            <person name="Chen C."/>
            <person name="Yanf M."/>
            <person name="Daum C."/>
            <person name="Ng V."/>
            <person name="Clum A."/>
            <person name="Steindorff A."/>
            <person name="Ohm R."/>
            <person name="Martin F."/>
            <person name="Silar P."/>
            <person name="Natvig D."/>
            <person name="Lalanne C."/>
            <person name="Gautier V."/>
            <person name="Ament-Velasquez S.L."/>
            <person name="Kruys A."/>
            <person name="Hutchinson M.I."/>
            <person name="Powell A.J."/>
            <person name="Barry K."/>
            <person name="Miller A.N."/>
            <person name="Grigoriev I.V."/>
            <person name="Debuchy R."/>
            <person name="Gladieux P."/>
            <person name="Thoren M.H."/>
            <person name="Johannesson H."/>
        </authorList>
    </citation>
    <scope>NUCLEOTIDE SEQUENCE</scope>
    <source>
        <strain evidence="4">CBS 333.67</strain>
    </source>
</reference>
<organism evidence="4 5">
    <name type="scientific">Chaetomium strumarium</name>
    <dbReference type="NCBI Taxonomy" id="1170767"/>
    <lineage>
        <taxon>Eukaryota</taxon>
        <taxon>Fungi</taxon>
        <taxon>Dikarya</taxon>
        <taxon>Ascomycota</taxon>
        <taxon>Pezizomycotina</taxon>
        <taxon>Sordariomycetes</taxon>
        <taxon>Sordariomycetidae</taxon>
        <taxon>Sordariales</taxon>
        <taxon>Chaetomiaceae</taxon>
        <taxon>Chaetomium</taxon>
    </lineage>
</organism>
<evidence type="ECO:0000259" key="3">
    <source>
        <dbReference type="Pfam" id="PF08241"/>
    </source>
</evidence>
<dbReference type="RefSeq" id="XP_062724067.1">
    <property type="nucleotide sequence ID" value="XM_062861407.1"/>
</dbReference>
<dbReference type="EMBL" id="JAUDZG010000002">
    <property type="protein sequence ID" value="KAK3308287.1"/>
    <property type="molecule type" value="Genomic_DNA"/>
</dbReference>
<evidence type="ECO:0000313" key="4">
    <source>
        <dbReference type="EMBL" id="KAK3308287.1"/>
    </source>
</evidence>
<evidence type="ECO:0000256" key="2">
    <source>
        <dbReference type="SAM" id="MobiDB-lite"/>
    </source>
</evidence>
<evidence type="ECO:0000313" key="5">
    <source>
        <dbReference type="Proteomes" id="UP001273166"/>
    </source>
</evidence>
<dbReference type="PANTHER" id="PTHR43591:SF50">
    <property type="entry name" value="METHYLTRANSFERASE DOMAIN-CONTAINING PROTEIN-RELATED"/>
    <property type="match status" value="1"/>
</dbReference>
<feature type="region of interest" description="Disordered" evidence="2">
    <location>
        <begin position="611"/>
        <end position="654"/>
    </location>
</feature>
<accession>A0AAJ0GY30</accession>
<feature type="compositionally biased region" description="Basic residues" evidence="2">
    <location>
        <begin position="113"/>
        <end position="122"/>
    </location>
</feature>
<feature type="region of interest" description="Disordered" evidence="2">
    <location>
        <begin position="353"/>
        <end position="376"/>
    </location>
</feature>
<feature type="compositionally biased region" description="Low complexity" evidence="2">
    <location>
        <begin position="226"/>
        <end position="239"/>
    </location>
</feature>
<dbReference type="InterPro" id="IPR029063">
    <property type="entry name" value="SAM-dependent_MTases_sf"/>
</dbReference>
<dbReference type="SUPFAM" id="SSF53335">
    <property type="entry name" value="S-adenosyl-L-methionine-dependent methyltransferases"/>
    <property type="match status" value="1"/>
</dbReference>
<feature type="compositionally biased region" description="Basic and acidic residues" evidence="2">
    <location>
        <begin position="123"/>
        <end position="136"/>
    </location>
</feature>
<dbReference type="PANTHER" id="PTHR43591">
    <property type="entry name" value="METHYLTRANSFERASE"/>
    <property type="match status" value="1"/>
</dbReference>
<dbReference type="GO" id="GO:0008757">
    <property type="term" value="F:S-adenosylmethionine-dependent methyltransferase activity"/>
    <property type="evidence" value="ECO:0007669"/>
    <property type="project" value="InterPro"/>
</dbReference>
<dbReference type="Proteomes" id="UP001273166">
    <property type="component" value="Unassembled WGS sequence"/>
</dbReference>
<dbReference type="GeneID" id="87880236"/>
<evidence type="ECO:0000256" key="1">
    <source>
        <dbReference type="ARBA" id="ARBA00038158"/>
    </source>
</evidence>
<feature type="compositionally biased region" description="Low complexity" evidence="2">
    <location>
        <begin position="477"/>
        <end position="487"/>
    </location>
</feature>
<feature type="domain" description="Methyltransferase type 11" evidence="3">
    <location>
        <begin position="313"/>
        <end position="433"/>
    </location>
</feature>